<dbReference type="AlphaFoldDB" id="A0A9D1A0G4"/>
<evidence type="ECO:0000256" key="7">
    <source>
        <dbReference type="SAM" id="Phobius"/>
    </source>
</evidence>
<comment type="caution">
    <text evidence="9">The sequence shown here is derived from an EMBL/GenBank/DDBJ whole genome shotgun (WGS) entry which is preliminary data.</text>
</comment>
<keyword evidence="4" id="KW-0479">Metal-binding</keyword>
<dbReference type="GO" id="GO:0046872">
    <property type="term" value="F:metal ion binding"/>
    <property type="evidence" value="ECO:0007669"/>
    <property type="project" value="UniProtKB-KW"/>
</dbReference>
<evidence type="ECO:0000259" key="8">
    <source>
        <dbReference type="Pfam" id="PF14537"/>
    </source>
</evidence>
<evidence type="ECO:0000256" key="1">
    <source>
        <dbReference type="ARBA" id="ARBA00004196"/>
    </source>
</evidence>
<keyword evidence="7" id="KW-1133">Transmembrane helix</keyword>
<reference evidence="9" key="1">
    <citation type="submission" date="2020-10" db="EMBL/GenBank/DDBJ databases">
        <authorList>
            <person name="Gilroy R."/>
        </authorList>
    </citation>
    <scope>NUCLEOTIDE SEQUENCE</scope>
    <source>
        <strain evidence="9">ChiGjej1B1-2707</strain>
    </source>
</reference>
<dbReference type="InterPro" id="IPR012286">
    <property type="entry name" value="Tetrahaem_cytochrome"/>
</dbReference>
<organism evidence="9 10">
    <name type="scientific">Candidatus Aveggerthella stercoripullorum</name>
    <dbReference type="NCBI Taxonomy" id="2840688"/>
    <lineage>
        <taxon>Bacteria</taxon>
        <taxon>Bacillati</taxon>
        <taxon>Actinomycetota</taxon>
        <taxon>Coriobacteriia</taxon>
        <taxon>Eggerthellales</taxon>
        <taxon>Eggerthellaceae</taxon>
        <taxon>Eggerthellaceae incertae sedis</taxon>
        <taxon>Candidatus Aveggerthella</taxon>
    </lineage>
</organism>
<dbReference type="EMBL" id="DVGB01000005">
    <property type="protein sequence ID" value="HIR00793.1"/>
    <property type="molecule type" value="Genomic_DNA"/>
</dbReference>
<dbReference type="GO" id="GO:0030313">
    <property type="term" value="C:cell envelope"/>
    <property type="evidence" value="ECO:0007669"/>
    <property type="project" value="UniProtKB-SubCell"/>
</dbReference>
<keyword evidence="5" id="KW-0249">Electron transport</keyword>
<evidence type="ECO:0000256" key="6">
    <source>
        <dbReference type="ARBA" id="ARBA00023004"/>
    </source>
</evidence>
<keyword evidence="3" id="KW-0349">Heme</keyword>
<sequence length="223" mass="24458">MEEKTTQTSEGAAKSPKRKKPLIIAVVAVAVLVVAGAGMWVWHEQPSFCGAICHTPMTEYVATYDQEEGQPGTDKYGNTVENTSGMLAVTHKAEGEDCLSCHIPTLGEQVTEGMNWVSGNYQFPLEERTASDLTEARGVDQDQFCLNGDCHDVTNREELLEATSDIEFNPHETQHGEMACTDCHKAHRPSVMICAQCHDDEAEVPEGWVTYDESLEVLPGNNA</sequence>
<evidence type="ECO:0000256" key="2">
    <source>
        <dbReference type="ARBA" id="ARBA00022448"/>
    </source>
</evidence>
<evidence type="ECO:0000313" key="10">
    <source>
        <dbReference type="Proteomes" id="UP000824261"/>
    </source>
</evidence>
<evidence type="ECO:0000313" key="9">
    <source>
        <dbReference type="EMBL" id="HIR00793.1"/>
    </source>
</evidence>
<dbReference type="Pfam" id="PF14537">
    <property type="entry name" value="Cytochrom_c3_2"/>
    <property type="match status" value="1"/>
</dbReference>
<keyword evidence="2" id="KW-0813">Transport</keyword>
<gene>
    <name evidence="9" type="ORF">IAA69_00725</name>
</gene>
<protein>
    <submittedName>
        <fullName evidence="9">Cytochrome c3 family protein</fullName>
    </submittedName>
</protein>
<proteinExistence type="predicted"/>
<dbReference type="Proteomes" id="UP000824261">
    <property type="component" value="Unassembled WGS sequence"/>
</dbReference>
<dbReference type="SUPFAM" id="SSF48695">
    <property type="entry name" value="Multiheme cytochromes"/>
    <property type="match status" value="1"/>
</dbReference>
<name>A0A9D1A0G4_9ACTN</name>
<dbReference type="InterPro" id="IPR036280">
    <property type="entry name" value="Multihaem_cyt_sf"/>
</dbReference>
<dbReference type="Gene3D" id="1.10.1130.10">
    <property type="entry name" value="Flavocytochrome C3, Chain A"/>
    <property type="match status" value="1"/>
</dbReference>
<feature type="transmembrane region" description="Helical" evidence="7">
    <location>
        <begin position="21"/>
        <end position="42"/>
    </location>
</feature>
<keyword evidence="7" id="KW-0472">Membrane</keyword>
<feature type="domain" description="Tetrahaem cytochrome" evidence="8">
    <location>
        <begin position="142"/>
        <end position="199"/>
    </location>
</feature>
<evidence type="ECO:0000256" key="3">
    <source>
        <dbReference type="ARBA" id="ARBA00022617"/>
    </source>
</evidence>
<accession>A0A9D1A0G4</accession>
<keyword evidence="6" id="KW-0408">Iron</keyword>
<keyword evidence="7" id="KW-0812">Transmembrane</keyword>
<evidence type="ECO:0000256" key="4">
    <source>
        <dbReference type="ARBA" id="ARBA00022723"/>
    </source>
</evidence>
<evidence type="ECO:0000256" key="5">
    <source>
        <dbReference type="ARBA" id="ARBA00022982"/>
    </source>
</evidence>
<comment type="subcellular location">
    <subcellularLocation>
        <location evidence="1">Cell envelope</location>
    </subcellularLocation>
</comment>
<reference evidence="9" key="2">
    <citation type="journal article" date="2021" name="PeerJ">
        <title>Extensive microbial diversity within the chicken gut microbiome revealed by metagenomics and culture.</title>
        <authorList>
            <person name="Gilroy R."/>
            <person name="Ravi A."/>
            <person name="Getino M."/>
            <person name="Pursley I."/>
            <person name="Horton D.L."/>
            <person name="Alikhan N.F."/>
            <person name="Baker D."/>
            <person name="Gharbi K."/>
            <person name="Hall N."/>
            <person name="Watson M."/>
            <person name="Adriaenssens E.M."/>
            <person name="Foster-Nyarko E."/>
            <person name="Jarju S."/>
            <person name="Secka A."/>
            <person name="Antonio M."/>
            <person name="Oren A."/>
            <person name="Chaudhuri R.R."/>
            <person name="La Ragione R."/>
            <person name="Hildebrand F."/>
            <person name="Pallen M.J."/>
        </authorList>
    </citation>
    <scope>NUCLEOTIDE SEQUENCE</scope>
    <source>
        <strain evidence="9">ChiGjej1B1-2707</strain>
    </source>
</reference>